<dbReference type="KEGG" id="cyj:Cyan7822_6416"/>
<dbReference type="Proteomes" id="UP000008206">
    <property type="component" value="Plasmid Cy782202"/>
</dbReference>
<reference evidence="3" key="1">
    <citation type="journal article" date="2011" name="MBio">
        <title>Novel metabolic attributes of the genus Cyanothece, comprising a group of unicellular nitrogen-fixing Cyanobacteria.</title>
        <authorList>
            <person name="Bandyopadhyay A."/>
            <person name="Elvitigala T."/>
            <person name="Welsh E."/>
            <person name="Stockel J."/>
            <person name="Liberton M."/>
            <person name="Min H."/>
            <person name="Sherman L.A."/>
            <person name="Pakrasi H.B."/>
        </authorList>
    </citation>
    <scope>NUCLEOTIDE SEQUENCE [LARGE SCALE GENOMIC DNA]</scope>
    <source>
        <strain evidence="3">PCC 7822</strain>
        <plasmid evidence="3">Cy782202</plasmid>
    </source>
</reference>
<dbReference type="HOGENOM" id="CLU_1515279_0_0_3"/>
<organism evidence="2 3">
    <name type="scientific">Gloeothece verrucosa (strain PCC 7822)</name>
    <name type="common">Cyanothece sp. (strain PCC 7822)</name>
    <dbReference type="NCBI Taxonomy" id="497965"/>
    <lineage>
        <taxon>Bacteria</taxon>
        <taxon>Bacillati</taxon>
        <taxon>Cyanobacteriota</taxon>
        <taxon>Cyanophyceae</taxon>
        <taxon>Oscillatoriophycideae</taxon>
        <taxon>Chroococcales</taxon>
        <taxon>Aphanothecaceae</taxon>
        <taxon>Gloeothece</taxon>
        <taxon>Gloeothece verrucosa</taxon>
    </lineage>
</organism>
<dbReference type="EMBL" id="CP002200">
    <property type="protein sequence ID" value="ADN18200.1"/>
    <property type="molecule type" value="Genomic_DNA"/>
</dbReference>
<sequence>MINKIKHILDIFGYISTIIVIIITVKGIILWVRGILPVLLRLGNGLAKSRIAIFAKGEHLSILTNLLKDSGLFTRINIIYISDKSDIGRSENVSLYLVFWHDWENDIDDILSQKKDRVPLIIYSPPNLGRIPDDKMRLLNEKRNTIVTNFRGRLLNDIMISLITGSYEK</sequence>
<keyword evidence="2" id="KW-0614">Plasmid</keyword>
<proteinExistence type="predicted"/>
<dbReference type="AlphaFoldDB" id="E0UMM0"/>
<name>E0UMM0_GLOV7</name>
<keyword evidence="1" id="KW-1133">Transmembrane helix</keyword>
<dbReference type="RefSeq" id="WP_013334946.1">
    <property type="nucleotide sequence ID" value="NC_014534.1"/>
</dbReference>
<geneLocation type="plasmid" evidence="2 3">
    <name>Cy782202</name>
</geneLocation>
<keyword evidence="1" id="KW-0472">Membrane</keyword>
<evidence type="ECO:0000313" key="2">
    <source>
        <dbReference type="EMBL" id="ADN18200.1"/>
    </source>
</evidence>
<accession>E0UMM0</accession>
<feature type="transmembrane region" description="Helical" evidence="1">
    <location>
        <begin position="12"/>
        <end position="32"/>
    </location>
</feature>
<keyword evidence="1" id="KW-0812">Transmembrane</keyword>
<evidence type="ECO:0000256" key="1">
    <source>
        <dbReference type="SAM" id="Phobius"/>
    </source>
</evidence>
<keyword evidence="3" id="KW-1185">Reference proteome</keyword>
<gene>
    <name evidence="2" type="ordered locus">Cyan7822_6416</name>
</gene>
<protein>
    <submittedName>
        <fullName evidence="2">Uncharacterized protein</fullName>
    </submittedName>
</protein>
<evidence type="ECO:0000313" key="3">
    <source>
        <dbReference type="Proteomes" id="UP000008206"/>
    </source>
</evidence>
<dbReference type="OrthoDB" id="7065374at2"/>